<dbReference type="Gene3D" id="3.55.50.30">
    <property type="match status" value="1"/>
</dbReference>
<dbReference type="InterPro" id="IPR012910">
    <property type="entry name" value="Plug_dom"/>
</dbReference>
<dbReference type="Pfam" id="PF07715">
    <property type="entry name" value="Plug"/>
    <property type="match status" value="1"/>
</dbReference>
<dbReference type="NCBIfam" id="TIGR01783">
    <property type="entry name" value="TonB-siderophor"/>
    <property type="match status" value="1"/>
</dbReference>
<evidence type="ECO:0000256" key="10">
    <source>
        <dbReference type="ARBA" id="ARBA00023077"/>
    </source>
</evidence>
<evidence type="ECO:0000256" key="15">
    <source>
        <dbReference type="PROSITE-ProRule" id="PRU10144"/>
    </source>
</evidence>
<evidence type="ECO:0000259" key="19">
    <source>
        <dbReference type="SMART" id="SM00965"/>
    </source>
</evidence>
<evidence type="ECO:0000256" key="6">
    <source>
        <dbReference type="ARBA" id="ARBA00022692"/>
    </source>
</evidence>
<evidence type="ECO:0000256" key="1">
    <source>
        <dbReference type="ARBA" id="ARBA00004571"/>
    </source>
</evidence>
<evidence type="ECO:0000256" key="17">
    <source>
        <dbReference type="SAM" id="MobiDB-lite"/>
    </source>
</evidence>
<evidence type="ECO:0000256" key="7">
    <source>
        <dbReference type="ARBA" id="ARBA00022729"/>
    </source>
</evidence>
<keyword evidence="12 20" id="KW-0675">Receptor</keyword>
<name>A0ABV8T1P0_9GAMM</name>
<keyword evidence="5" id="KW-0410">Iron transport</keyword>
<accession>A0ABV8T1P0</accession>
<keyword evidence="10 16" id="KW-0798">TonB box</keyword>
<evidence type="ECO:0000256" key="12">
    <source>
        <dbReference type="ARBA" id="ARBA00023170"/>
    </source>
</evidence>
<evidence type="ECO:0000256" key="3">
    <source>
        <dbReference type="ARBA" id="ARBA00022448"/>
    </source>
</evidence>
<dbReference type="InterPro" id="IPR036942">
    <property type="entry name" value="Beta-barrel_TonB_sf"/>
</dbReference>
<keyword evidence="11 14" id="KW-0472">Membrane</keyword>
<organism evidence="20 21">
    <name type="scientific">Steroidobacter flavus</name>
    <dbReference type="NCBI Taxonomy" id="1842136"/>
    <lineage>
        <taxon>Bacteria</taxon>
        <taxon>Pseudomonadati</taxon>
        <taxon>Pseudomonadota</taxon>
        <taxon>Gammaproteobacteria</taxon>
        <taxon>Steroidobacterales</taxon>
        <taxon>Steroidobacteraceae</taxon>
        <taxon>Steroidobacter</taxon>
    </lineage>
</organism>
<dbReference type="InterPro" id="IPR000531">
    <property type="entry name" value="Beta-barrel_TonB"/>
</dbReference>
<keyword evidence="6 14" id="KW-0812">Transmembrane</keyword>
<dbReference type="PROSITE" id="PS01156">
    <property type="entry name" value="TONB_DEPENDENT_REC_2"/>
    <property type="match status" value="1"/>
</dbReference>
<keyword evidence="7 18" id="KW-0732">Signal</keyword>
<evidence type="ECO:0000256" key="14">
    <source>
        <dbReference type="PROSITE-ProRule" id="PRU01360"/>
    </source>
</evidence>
<dbReference type="PANTHER" id="PTHR32552">
    <property type="entry name" value="FERRICHROME IRON RECEPTOR-RELATED"/>
    <property type="match status" value="1"/>
</dbReference>
<dbReference type="SUPFAM" id="SSF56935">
    <property type="entry name" value="Porins"/>
    <property type="match status" value="1"/>
</dbReference>
<dbReference type="InterPro" id="IPR010917">
    <property type="entry name" value="TonB_rcpt_CS"/>
</dbReference>
<evidence type="ECO:0000313" key="21">
    <source>
        <dbReference type="Proteomes" id="UP001595904"/>
    </source>
</evidence>
<keyword evidence="4 14" id="KW-1134">Transmembrane beta strand</keyword>
<keyword evidence="3 14" id="KW-0813">Transport</keyword>
<dbReference type="SMART" id="SM00965">
    <property type="entry name" value="STN"/>
    <property type="match status" value="1"/>
</dbReference>
<dbReference type="EMBL" id="JBHSDU010000015">
    <property type="protein sequence ID" value="MFC4313768.1"/>
    <property type="molecule type" value="Genomic_DNA"/>
</dbReference>
<keyword evidence="9" id="KW-0406">Ion transport</keyword>
<dbReference type="InterPro" id="IPR011662">
    <property type="entry name" value="Secretin/TonB_short_N"/>
</dbReference>
<dbReference type="PROSITE" id="PS52016">
    <property type="entry name" value="TONB_DEPENDENT_REC_3"/>
    <property type="match status" value="1"/>
</dbReference>
<feature type="domain" description="Secretin/TonB short N-terminal" evidence="19">
    <location>
        <begin position="64"/>
        <end position="115"/>
    </location>
</feature>
<dbReference type="InterPro" id="IPR039426">
    <property type="entry name" value="TonB-dep_rcpt-like"/>
</dbReference>
<keyword evidence="21" id="KW-1185">Reference proteome</keyword>
<dbReference type="RefSeq" id="WP_380604380.1">
    <property type="nucleotide sequence ID" value="NZ_JBHSDU010000015.1"/>
</dbReference>
<evidence type="ECO:0000256" key="13">
    <source>
        <dbReference type="ARBA" id="ARBA00023237"/>
    </source>
</evidence>
<dbReference type="InterPro" id="IPR010105">
    <property type="entry name" value="TonB_sidphr_rcpt"/>
</dbReference>
<dbReference type="PANTHER" id="PTHR32552:SF74">
    <property type="entry name" value="HYDROXAMATE SIDEROPHORE RECEPTOR FHUE"/>
    <property type="match status" value="1"/>
</dbReference>
<evidence type="ECO:0000256" key="16">
    <source>
        <dbReference type="RuleBase" id="RU003357"/>
    </source>
</evidence>
<dbReference type="CDD" id="cd01347">
    <property type="entry name" value="ligand_gated_channel"/>
    <property type="match status" value="1"/>
</dbReference>
<evidence type="ECO:0000256" key="8">
    <source>
        <dbReference type="ARBA" id="ARBA00023004"/>
    </source>
</evidence>
<dbReference type="Gene3D" id="2.40.170.20">
    <property type="entry name" value="TonB-dependent receptor, beta-barrel domain"/>
    <property type="match status" value="1"/>
</dbReference>
<feature type="compositionally biased region" description="Polar residues" evidence="17">
    <location>
        <begin position="132"/>
        <end position="156"/>
    </location>
</feature>
<dbReference type="InterPro" id="IPR037066">
    <property type="entry name" value="Plug_dom_sf"/>
</dbReference>
<evidence type="ECO:0000313" key="20">
    <source>
        <dbReference type="EMBL" id="MFC4313768.1"/>
    </source>
</evidence>
<evidence type="ECO:0000256" key="18">
    <source>
        <dbReference type="SAM" id="SignalP"/>
    </source>
</evidence>
<dbReference type="Pfam" id="PF00593">
    <property type="entry name" value="TonB_dep_Rec_b-barrel"/>
    <property type="match status" value="1"/>
</dbReference>
<feature type="signal peptide" evidence="18">
    <location>
        <begin position="1"/>
        <end position="28"/>
    </location>
</feature>
<feature type="region of interest" description="Disordered" evidence="17">
    <location>
        <begin position="131"/>
        <end position="180"/>
    </location>
</feature>
<evidence type="ECO:0000256" key="11">
    <source>
        <dbReference type="ARBA" id="ARBA00023136"/>
    </source>
</evidence>
<evidence type="ECO:0000256" key="5">
    <source>
        <dbReference type="ARBA" id="ARBA00022496"/>
    </source>
</evidence>
<dbReference type="Gene3D" id="2.170.130.10">
    <property type="entry name" value="TonB-dependent receptor, plug domain"/>
    <property type="match status" value="1"/>
</dbReference>
<comment type="subcellular location">
    <subcellularLocation>
        <location evidence="1 14">Cell outer membrane</location>
        <topology evidence="1 14">Multi-pass membrane protein</topology>
    </subcellularLocation>
</comment>
<evidence type="ECO:0000256" key="9">
    <source>
        <dbReference type="ARBA" id="ARBA00023065"/>
    </source>
</evidence>
<reference evidence="21" key="1">
    <citation type="journal article" date="2019" name="Int. J. Syst. Evol. Microbiol.">
        <title>The Global Catalogue of Microorganisms (GCM) 10K type strain sequencing project: providing services to taxonomists for standard genome sequencing and annotation.</title>
        <authorList>
            <consortium name="The Broad Institute Genomics Platform"/>
            <consortium name="The Broad Institute Genome Sequencing Center for Infectious Disease"/>
            <person name="Wu L."/>
            <person name="Ma J."/>
        </authorList>
    </citation>
    <scope>NUCLEOTIDE SEQUENCE [LARGE SCALE GENOMIC DNA]</scope>
    <source>
        <strain evidence="21">CGMCC 1.10759</strain>
    </source>
</reference>
<comment type="caution">
    <text evidence="20">The sequence shown here is derived from an EMBL/GenBank/DDBJ whole genome shotgun (WGS) entry which is preliminary data.</text>
</comment>
<keyword evidence="13 14" id="KW-0998">Cell outer membrane</keyword>
<feature type="short sequence motif" description="TonB C-terminal box" evidence="15">
    <location>
        <begin position="840"/>
        <end position="857"/>
    </location>
</feature>
<protein>
    <submittedName>
        <fullName evidence="20">TonB-dependent siderophore receptor</fullName>
    </submittedName>
</protein>
<sequence length="857" mass="94205">MKVRNGLTRVLLMTAMLNAVSPAGPAWAQQSSAAADEATSFRDFSIPALPLSQALLRFSENTGIQLFFDAPLTASLTSQPVVGRYSANSALTAMLEGTGLVHRFVKPHVITLEKSRATGVRQTAPVRVEGANTRSALGTNGSSDITATEGSGSYTSRDLEIGSKTPESLRETPRSVSVVTQERMQDQNLTSLNQVMNQSTGITSVTGAFGDQSPTFYSRGHSISVVQIDGGAPLNVSTYDFRPLFDMAMYDHVEVLRGSAGLLNGFDSTGGSINLVRKRPLDHAQLQVEASLGSWDNRRAMIDGTMPLAFDGRLRGRAVALFQDNDYFYDTAHSRKSNAFLSFEADVTPTTLLGFGGAIANQKMTPFLYGLPRFSNGDDLHLGRDTCLCPSWGRYDFDSNELFLKLDQQIGRASTFKINLTRSSQDADFKYGYVMGPVSPNSGEGATLNGLMGEGQSTQYQLDSNFRGVLELWGREQEVLVGWTRQITTIDGPRNVYDRMYASPRPAVDVFAFDSAGYPEPPATFVSQRYRDYGETQTGGYASVRVRPIDALRVDLGVRYSRYVYDRYYERLNAAGQLLAGSRETYDDDQWSPPYFGISYDISPTLTAYGSYASTYASASSKYLQQSGEPVKPSTGFNWELGVKHSSLDGQLNASLAVYWLEVRNSLVVDESVPFTIDRATGQQCCFIALDERASMSRGVEAEITGQLWKGLQLFAGYTYNDNYSPNGQRFSTYTPKHLFKLWAVLQPGWAQQLKLGLGVNAQTEHYTSGSACTAFVFDELGNESCAPDAQVDYEFTQPSYAVIAARIEYALNSQWEVALNVNNVTDRTYYQTVGTSTFGNWYGEPRAATLTVLGKF</sequence>
<proteinExistence type="inferred from homology"/>
<keyword evidence="8" id="KW-0408">Iron</keyword>
<comment type="similarity">
    <text evidence="2 14 16">Belongs to the TonB-dependent receptor family.</text>
</comment>
<feature type="compositionally biased region" description="Basic and acidic residues" evidence="17">
    <location>
        <begin position="157"/>
        <end position="173"/>
    </location>
</feature>
<evidence type="ECO:0000256" key="4">
    <source>
        <dbReference type="ARBA" id="ARBA00022452"/>
    </source>
</evidence>
<gene>
    <name evidence="20" type="ORF">ACFPN2_32140</name>
</gene>
<dbReference type="Proteomes" id="UP001595904">
    <property type="component" value="Unassembled WGS sequence"/>
</dbReference>
<evidence type="ECO:0000256" key="2">
    <source>
        <dbReference type="ARBA" id="ARBA00009810"/>
    </source>
</evidence>
<feature type="chain" id="PRO_5045691855" evidence="18">
    <location>
        <begin position="29"/>
        <end position="857"/>
    </location>
</feature>